<dbReference type="InterPro" id="IPR011852">
    <property type="entry name" value="TRAP_TAXI"/>
</dbReference>
<dbReference type="Gene3D" id="3.40.190.10">
    <property type="entry name" value="Periplasmic binding protein-like II"/>
    <property type="match status" value="2"/>
</dbReference>
<proteinExistence type="predicted"/>
<evidence type="ECO:0008006" key="4">
    <source>
        <dbReference type="Google" id="ProtNLM"/>
    </source>
</evidence>
<dbReference type="RefSeq" id="WP_089688602.1">
    <property type="nucleotide sequence ID" value="NZ_FNES01000018.1"/>
</dbReference>
<keyword evidence="3" id="KW-1185">Reference proteome</keyword>
<dbReference type="STRING" id="376427.SAMN04487954_11811"/>
<protein>
    <recommendedName>
        <fullName evidence="4">TRAP transporter solute receptor, TAXI family</fullName>
    </recommendedName>
</protein>
<dbReference type="CDD" id="cd13570">
    <property type="entry name" value="PBP2_TAXI_TRAP_like_2"/>
    <property type="match status" value="1"/>
</dbReference>
<dbReference type="Pfam" id="PF16868">
    <property type="entry name" value="NMT1_3"/>
    <property type="match status" value="1"/>
</dbReference>
<accession>A0A1G9CI59</accession>
<name>A0A1G9CI59_9GAMM</name>
<dbReference type="SUPFAM" id="SSF53850">
    <property type="entry name" value="Periplasmic binding protein-like II"/>
    <property type="match status" value="1"/>
</dbReference>
<dbReference type="EMBL" id="FNES01000018">
    <property type="protein sequence ID" value="SDK51371.1"/>
    <property type="molecule type" value="Genomic_DNA"/>
</dbReference>
<gene>
    <name evidence="2" type="ORF">SAMN04487954_11811</name>
</gene>
<dbReference type="PANTHER" id="PTHR42941">
    <property type="entry name" value="SLL1037 PROTEIN"/>
    <property type="match status" value="1"/>
</dbReference>
<feature type="signal peptide" evidence="1">
    <location>
        <begin position="1"/>
        <end position="25"/>
    </location>
</feature>
<dbReference type="OrthoDB" id="9776669at2"/>
<sequence length="327" mass="35098">MRITMSQVLTGTLTGALLVAGSAQADRSDWPDNFTVGTASQGGTYFVYGSGWANLIADELDVSGGGEVTGGPNQNLALVHTGELALGLTTMGPAAEALAGESPLAPGVPMDNVCALFPMYETPFSITTLEDSGIESISDIPDGARIGFGPAASTSDTYFPAMLEELGVDFERRNGGWTDLGGQLQDGLIDVIAFAAGIPIPAVSQLEVQTDVNIVEFTEEEQAQVLEAFPVSPFEIPASTYETLEEDARAVSMWNFTIAGCDLPEDFVYEITKLSLENNDRMRDIHRSAATSVPENIEYNTVLPFHPGAVRWYEENGYEIPEERKLN</sequence>
<dbReference type="AlphaFoldDB" id="A0A1G9CI59"/>
<feature type="chain" id="PRO_5011615224" description="TRAP transporter solute receptor, TAXI family" evidence="1">
    <location>
        <begin position="26"/>
        <end position="327"/>
    </location>
</feature>
<dbReference type="Proteomes" id="UP000198525">
    <property type="component" value="Unassembled WGS sequence"/>
</dbReference>
<keyword evidence="1" id="KW-0732">Signal</keyword>
<evidence type="ECO:0000313" key="2">
    <source>
        <dbReference type="EMBL" id="SDK51371.1"/>
    </source>
</evidence>
<evidence type="ECO:0000313" key="3">
    <source>
        <dbReference type="Proteomes" id="UP000198525"/>
    </source>
</evidence>
<dbReference type="NCBIfam" id="TIGR02122">
    <property type="entry name" value="TRAP_TAXI"/>
    <property type="match status" value="1"/>
</dbReference>
<organism evidence="2 3">
    <name type="scientific">Billgrantia gudaonensis</name>
    <dbReference type="NCBI Taxonomy" id="376427"/>
    <lineage>
        <taxon>Bacteria</taxon>
        <taxon>Pseudomonadati</taxon>
        <taxon>Pseudomonadota</taxon>
        <taxon>Gammaproteobacteria</taxon>
        <taxon>Oceanospirillales</taxon>
        <taxon>Halomonadaceae</taxon>
        <taxon>Billgrantia</taxon>
    </lineage>
</organism>
<evidence type="ECO:0000256" key="1">
    <source>
        <dbReference type="SAM" id="SignalP"/>
    </source>
</evidence>
<reference evidence="2 3" key="1">
    <citation type="submission" date="2016-10" db="EMBL/GenBank/DDBJ databases">
        <authorList>
            <person name="de Groot N.N."/>
        </authorList>
    </citation>
    <scope>NUCLEOTIDE SEQUENCE [LARGE SCALE GENOMIC DNA]</scope>
    <source>
        <strain evidence="2 3">CGMCC 1.6133</strain>
    </source>
</reference>
<dbReference type="PANTHER" id="PTHR42941:SF1">
    <property type="entry name" value="SLL1037 PROTEIN"/>
    <property type="match status" value="1"/>
</dbReference>